<sequence length="579" mass="64491">MAQQPGEPRLDRRTLLEKTGATTVAGAMVALAGCGGGGGNGDGSPEDGTDEREGTPAEDLERIDSLNFVTWTQSQKPGYFEQTRMMQSEFEELGIPSELIPQQFPQPYTNTLFETREYDMLMLGMEGAAYRLDPSFYLNTVLHSSNAETGGWNISGFEHDELDQLSEEQQRLIDQEERQSVVYDIQRIQKDQQAWTVYQSPNLASGFNSDNLEHPGEENTVPGEGFSSPFTLTTIETTEGGELDYGKVLTSIDSFNPLQADSADDIQFIEPFYDTLTKIGPSGRAENWLASDVTVEDDTTVVVTLKDGVTFHDGEPVTAEDVAFSYRFQQENKAPYVATYLEPMSEVTAGDGEVTFSLSEPYAPWSTLTMGQVPILPRHVWENVTEENDISNPANYENKPPIGSGPFEFSRHRDGSLLEMTAVDDHPFAPNIDTFRYRLYGNKSTAQQALLNGDIDVLDQLPSTLRGGVRDQSGLTLNFQTQHGLRTLLHNERRGMPFTDPAFRRALSYLIPRQRIVNQVYDGEATRGGSIIAQGNEFWHNPEVSPNTYDPEQARTILEEAGYAWDDDGRLMYPTDGSN</sequence>
<keyword evidence="7" id="KW-1185">Reference proteome</keyword>
<dbReference type="InterPro" id="IPR006311">
    <property type="entry name" value="TAT_signal"/>
</dbReference>
<dbReference type="PROSITE" id="PS51318">
    <property type="entry name" value="TAT"/>
    <property type="match status" value="1"/>
</dbReference>
<evidence type="ECO:0000313" key="6">
    <source>
        <dbReference type="EMBL" id="SFP88759.1"/>
    </source>
</evidence>
<protein>
    <submittedName>
        <fullName evidence="6">Peptide/nickel transport system substrate-binding protein</fullName>
    </submittedName>
</protein>
<dbReference type="Gene3D" id="3.40.190.10">
    <property type="entry name" value="Periplasmic binding protein-like II"/>
    <property type="match status" value="1"/>
</dbReference>
<dbReference type="EMBL" id="FOXI01000011">
    <property type="protein sequence ID" value="SFP88759.1"/>
    <property type="molecule type" value="Genomic_DNA"/>
</dbReference>
<reference evidence="7" key="1">
    <citation type="submission" date="2016-10" db="EMBL/GenBank/DDBJ databases">
        <authorList>
            <person name="Varghese N."/>
            <person name="Submissions S."/>
        </authorList>
    </citation>
    <scope>NUCLEOTIDE SEQUENCE [LARGE SCALE GENOMIC DNA]</scope>
    <source>
        <strain evidence="7">CGMCC 1.10329</strain>
    </source>
</reference>
<evidence type="ECO:0000256" key="1">
    <source>
        <dbReference type="ARBA" id="ARBA00005695"/>
    </source>
</evidence>
<dbReference type="PANTHER" id="PTHR30290:SF9">
    <property type="entry name" value="OLIGOPEPTIDE-BINDING PROTEIN APPA"/>
    <property type="match status" value="1"/>
</dbReference>
<dbReference type="Proteomes" id="UP000183769">
    <property type="component" value="Unassembled WGS sequence"/>
</dbReference>
<dbReference type="Gene3D" id="3.10.105.10">
    <property type="entry name" value="Dipeptide-binding Protein, Domain 3"/>
    <property type="match status" value="2"/>
</dbReference>
<dbReference type="PANTHER" id="PTHR30290">
    <property type="entry name" value="PERIPLASMIC BINDING COMPONENT OF ABC TRANSPORTER"/>
    <property type="match status" value="1"/>
</dbReference>
<dbReference type="GO" id="GO:0015833">
    <property type="term" value="P:peptide transport"/>
    <property type="evidence" value="ECO:0007669"/>
    <property type="project" value="TreeGrafter"/>
</dbReference>
<gene>
    <name evidence="6" type="ORF">SAMN05216277_11147</name>
</gene>
<keyword evidence="3" id="KW-0732">Signal</keyword>
<feature type="compositionally biased region" description="Gly residues" evidence="4">
    <location>
        <begin position="33"/>
        <end position="42"/>
    </location>
</feature>
<dbReference type="InterPro" id="IPR000914">
    <property type="entry name" value="SBP_5_dom"/>
</dbReference>
<dbReference type="OrthoDB" id="233597at2157"/>
<proteinExistence type="inferred from homology"/>
<dbReference type="SUPFAM" id="SSF53850">
    <property type="entry name" value="Periplasmic binding protein-like II"/>
    <property type="match status" value="2"/>
</dbReference>
<name>A0A1I5U0G2_9EURY</name>
<dbReference type="AlphaFoldDB" id="A0A1I5U0G2"/>
<evidence type="ECO:0000256" key="4">
    <source>
        <dbReference type="SAM" id="MobiDB-lite"/>
    </source>
</evidence>
<organism evidence="6 7">
    <name type="scientific">Halolamina pelagica</name>
    <dbReference type="NCBI Taxonomy" id="699431"/>
    <lineage>
        <taxon>Archaea</taxon>
        <taxon>Methanobacteriati</taxon>
        <taxon>Methanobacteriota</taxon>
        <taxon>Stenosarchaea group</taxon>
        <taxon>Halobacteria</taxon>
        <taxon>Halobacteriales</taxon>
        <taxon>Haloferacaceae</taxon>
    </lineage>
</organism>
<dbReference type="CDD" id="cd00995">
    <property type="entry name" value="PBP2_NikA_DppA_OppA_like"/>
    <property type="match status" value="1"/>
</dbReference>
<dbReference type="InterPro" id="IPR039424">
    <property type="entry name" value="SBP_5"/>
</dbReference>
<evidence type="ECO:0000259" key="5">
    <source>
        <dbReference type="Pfam" id="PF00496"/>
    </source>
</evidence>
<evidence type="ECO:0000313" key="7">
    <source>
        <dbReference type="Proteomes" id="UP000183769"/>
    </source>
</evidence>
<dbReference type="GO" id="GO:1904680">
    <property type="term" value="F:peptide transmembrane transporter activity"/>
    <property type="evidence" value="ECO:0007669"/>
    <property type="project" value="TreeGrafter"/>
</dbReference>
<comment type="similarity">
    <text evidence="1">Belongs to the bacterial solute-binding protein 5 family.</text>
</comment>
<dbReference type="Pfam" id="PF00496">
    <property type="entry name" value="SBP_bac_5"/>
    <property type="match status" value="1"/>
</dbReference>
<dbReference type="RefSeq" id="WP_074879169.1">
    <property type="nucleotide sequence ID" value="NZ_FOXI01000011.1"/>
</dbReference>
<feature type="domain" description="Solute-binding protein family 5" evidence="5">
    <location>
        <begin position="286"/>
        <end position="570"/>
    </location>
</feature>
<feature type="region of interest" description="Disordered" evidence="4">
    <location>
        <begin position="32"/>
        <end position="57"/>
    </location>
</feature>
<keyword evidence="2" id="KW-0813">Transport</keyword>
<evidence type="ECO:0000256" key="2">
    <source>
        <dbReference type="ARBA" id="ARBA00022448"/>
    </source>
</evidence>
<accession>A0A1I5U0G2</accession>
<evidence type="ECO:0000256" key="3">
    <source>
        <dbReference type="ARBA" id="ARBA00022729"/>
    </source>
</evidence>